<dbReference type="InterPro" id="IPR001610">
    <property type="entry name" value="PAC"/>
</dbReference>
<evidence type="ECO:0000313" key="8">
    <source>
        <dbReference type="EMBL" id="BCX89645.1"/>
    </source>
</evidence>
<evidence type="ECO:0000313" key="9">
    <source>
        <dbReference type="Proteomes" id="UP001321450"/>
    </source>
</evidence>
<dbReference type="Pfam" id="PF00990">
    <property type="entry name" value="GGDEF"/>
    <property type="match status" value="1"/>
</dbReference>
<evidence type="ECO:0000256" key="1">
    <source>
        <dbReference type="ARBA" id="ARBA00012282"/>
    </source>
</evidence>
<name>A0AAU9C0N5_9GAMM</name>
<dbReference type="SMART" id="SM00267">
    <property type="entry name" value="GGDEF"/>
    <property type="match status" value="1"/>
</dbReference>
<dbReference type="Pfam" id="PF00563">
    <property type="entry name" value="EAL"/>
    <property type="match status" value="1"/>
</dbReference>
<dbReference type="GO" id="GO:0000160">
    <property type="term" value="P:phosphorelay signal transduction system"/>
    <property type="evidence" value="ECO:0007669"/>
    <property type="project" value="InterPro"/>
</dbReference>
<dbReference type="InterPro" id="IPR000700">
    <property type="entry name" value="PAS-assoc_C"/>
</dbReference>
<dbReference type="InterPro" id="IPR035919">
    <property type="entry name" value="EAL_sf"/>
</dbReference>
<dbReference type="InterPro" id="IPR000160">
    <property type="entry name" value="GGDEF_dom"/>
</dbReference>
<dbReference type="InterPro" id="IPR013655">
    <property type="entry name" value="PAS_fold_3"/>
</dbReference>
<reference evidence="9" key="1">
    <citation type="journal article" date="2024" name="Int. J. Syst. Evol. Microbiol.">
        <title>Methylomarinovum tepidoasis sp. nov., a moderately thermophilic methanotroph of the family Methylothermaceae isolated from a deep-sea hydrothermal field.</title>
        <authorList>
            <person name="Hirayama H."/>
            <person name="Takaki Y."/>
            <person name="Abe M."/>
            <person name="Miyazaki M."/>
            <person name="Uematsu K."/>
            <person name="Matsui Y."/>
            <person name="Takai K."/>
        </authorList>
    </citation>
    <scope>NUCLEOTIDE SEQUENCE [LARGE SCALE GENOMIC DNA]</scope>
    <source>
        <strain evidence="9">IN45</strain>
    </source>
</reference>
<keyword evidence="2" id="KW-0973">c-di-GMP</keyword>
<sequence>MSETRKKTRILVADDDPAIRILMHESLCPLEVDIVEAEDGSEALALFHRHKPELVVLDVSMPGKDGFEVCRAIRETPEGRDVGIVMVTGLDDMDSIQRAYHEGATDFITKPVNWPIFQHRIRYLLRAQQAFSDLQRSQARLAQAQAIARLGHWEFDPADGALICSREARRILDISSVPAPTEALLLTAQVHPEDRMQVMLARRDALHKGKGYSLDYRVTHRNGMLRYVHEQAEPVIQDGRVVRLSGVVQDITARVQMEERIRRLAYYDSLTGLPNRQHFMEQAGDLLRYREGRPAALVYLDLDRFRYVNDCLGVKAGDLLLRQAAERFLSLVRSAGEEASLWRLSSDQFVFWVPVTEDLEPEAFAVSLLQSLGENMVIGDSDVPVTASIGIAMHPEDGGDVEELLARAHVALREAKKAGGGCYRRYRAELDTHRTRFQMEREIKAALENRQFRLYYQPQFDLVQGRLAGMEALIRWPHERKGMIPPSEFIPVAEETGLIIPLGEWIFESVCRQISAWQARGVAAVPVAVNLSARQLFSRKRLLAQVRKQLADHAISASCLELEITETMLMANLAQALETFDRFRALGLSLAIDDFGTGYSSLSYLQRLPINKLKIDRSFVRGITVGSRDRAIIESLIHLSHNLGLQTVAEGVETREQADILRNLGCDKVQGYFFAPPLPPEEIERQFLVQKKSLFPPEGTDHPS</sequence>
<dbReference type="CDD" id="cd01948">
    <property type="entry name" value="EAL"/>
    <property type="match status" value="1"/>
</dbReference>
<dbReference type="EC" id="3.1.4.52" evidence="1"/>
<dbReference type="SMART" id="SM00448">
    <property type="entry name" value="REC"/>
    <property type="match status" value="1"/>
</dbReference>
<dbReference type="RefSeq" id="WP_286292053.1">
    <property type="nucleotide sequence ID" value="NZ_AP024718.1"/>
</dbReference>
<dbReference type="InterPro" id="IPR052155">
    <property type="entry name" value="Biofilm_reg_signaling"/>
</dbReference>
<feature type="modified residue" description="4-aspartylphosphate" evidence="3">
    <location>
        <position position="58"/>
    </location>
</feature>
<dbReference type="Gene3D" id="3.20.20.450">
    <property type="entry name" value="EAL domain"/>
    <property type="match status" value="1"/>
</dbReference>
<evidence type="ECO:0000259" key="5">
    <source>
        <dbReference type="PROSITE" id="PS50113"/>
    </source>
</evidence>
<dbReference type="NCBIfam" id="TIGR00229">
    <property type="entry name" value="sensory_box"/>
    <property type="match status" value="1"/>
</dbReference>
<dbReference type="SMART" id="SM00086">
    <property type="entry name" value="PAC"/>
    <property type="match status" value="1"/>
</dbReference>
<feature type="domain" description="GGDEF" evidence="7">
    <location>
        <begin position="293"/>
        <end position="428"/>
    </location>
</feature>
<dbReference type="CDD" id="cd01949">
    <property type="entry name" value="GGDEF"/>
    <property type="match status" value="1"/>
</dbReference>
<dbReference type="Gene3D" id="3.30.70.270">
    <property type="match status" value="1"/>
</dbReference>
<proteinExistence type="predicted"/>
<dbReference type="PANTHER" id="PTHR44757:SF2">
    <property type="entry name" value="BIOFILM ARCHITECTURE MAINTENANCE PROTEIN MBAA"/>
    <property type="match status" value="1"/>
</dbReference>
<dbReference type="InterPro" id="IPR011006">
    <property type="entry name" value="CheY-like_superfamily"/>
</dbReference>
<dbReference type="SUPFAM" id="SSF52172">
    <property type="entry name" value="CheY-like"/>
    <property type="match status" value="1"/>
</dbReference>
<evidence type="ECO:0000259" key="4">
    <source>
        <dbReference type="PROSITE" id="PS50110"/>
    </source>
</evidence>
<organism evidence="8 9">
    <name type="scientific">Methylomarinovum tepidoasis</name>
    <dbReference type="NCBI Taxonomy" id="2840183"/>
    <lineage>
        <taxon>Bacteria</taxon>
        <taxon>Pseudomonadati</taxon>
        <taxon>Pseudomonadota</taxon>
        <taxon>Gammaproteobacteria</taxon>
        <taxon>Methylococcales</taxon>
        <taxon>Methylothermaceae</taxon>
        <taxon>Methylomarinovum</taxon>
    </lineage>
</organism>
<dbReference type="PANTHER" id="PTHR44757">
    <property type="entry name" value="DIGUANYLATE CYCLASE DGCP"/>
    <property type="match status" value="1"/>
</dbReference>
<evidence type="ECO:0000259" key="7">
    <source>
        <dbReference type="PROSITE" id="PS50887"/>
    </source>
</evidence>
<dbReference type="InterPro" id="IPR001633">
    <property type="entry name" value="EAL_dom"/>
</dbReference>
<dbReference type="SMART" id="SM00052">
    <property type="entry name" value="EAL"/>
    <property type="match status" value="1"/>
</dbReference>
<evidence type="ECO:0000256" key="3">
    <source>
        <dbReference type="PROSITE-ProRule" id="PRU00169"/>
    </source>
</evidence>
<feature type="domain" description="Response regulatory" evidence="4">
    <location>
        <begin position="9"/>
        <end position="125"/>
    </location>
</feature>
<dbReference type="InterPro" id="IPR029787">
    <property type="entry name" value="Nucleotide_cyclase"/>
</dbReference>
<dbReference type="KEGG" id="meiy:MIN45_P2018"/>
<feature type="domain" description="PAC" evidence="5">
    <location>
        <begin position="212"/>
        <end position="263"/>
    </location>
</feature>
<dbReference type="PROSITE" id="PS50113">
    <property type="entry name" value="PAC"/>
    <property type="match status" value="1"/>
</dbReference>
<feature type="domain" description="EAL" evidence="6">
    <location>
        <begin position="436"/>
        <end position="691"/>
    </location>
</feature>
<dbReference type="Gene3D" id="3.40.50.2300">
    <property type="match status" value="1"/>
</dbReference>
<keyword evidence="9" id="KW-1185">Reference proteome</keyword>
<dbReference type="Pfam" id="PF08447">
    <property type="entry name" value="PAS_3"/>
    <property type="match status" value="1"/>
</dbReference>
<dbReference type="EMBL" id="AP024718">
    <property type="protein sequence ID" value="BCX89645.1"/>
    <property type="molecule type" value="Genomic_DNA"/>
</dbReference>
<dbReference type="Gene3D" id="2.10.70.100">
    <property type="match status" value="1"/>
</dbReference>
<dbReference type="InterPro" id="IPR043128">
    <property type="entry name" value="Rev_trsase/Diguanyl_cyclase"/>
</dbReference>
<gene>
    <name evidence="8" type="ORF">MIN45_P2018</name>
</gene>
<dbReference type="SUPFAM" id="SSF55785">
    <property type="entry name" value="PYP-like sensor domain (PAS domain)"/>
    <property type="match status" value="1"/>
</dbReference>
<dbReference type="InterPro" id="IPR000014">
    <property type="entry name" value="PAS"/>
</dbReference>
<dbReference type="PROSITE" id="PS50883">
    <property type="entry name" value="EAL"/>
    <property type="match status" value="1"/>
</dbReference>
<dbReference type="PROSITE" id="PS50110">
    <property type="entry name" value="RESPONSE_REGULATORY"/>
    <property type="match status" value="1"/>
</dbReference>
<dbReference type="Proteomes" id="UP001321450">
    <property type="component" value="Chromosome"/>
</dbReference>
<dbReference type="Gene3D" id="3.30.450.20">
    <property type="entry name" value="PAS domain"/>
    <property type="match status" value="1"/>
</dbReference>
<dbReference type="CDD" id="cd00130">
    <property type="entry name" value="PAS"/>
    <property type="match status" value="1"/>
</dbReference>
<dbReference type="SUPFAM" id="SSF55073">
    <property type="entry name" value="Nucleotide cyclase"/>
    <property type="match status" value="1"/>
</dbReference>
<dbReference type="InterPro" id="IPR035965">
    <property type="entry name" value="PAS-like_dom_sf"/>
</dbReference>
<dbReference type="SUPFAM" id="SSF141868">
    <property type="entry name" value="EAL domain-like"/>
    <property type="match status" value="1"/>
</dbReference>
<protein>
    <recommendedName>
        <fullName evidence="1">cyclic-guanylate-specific phosphodiesterase</fullName>
        <ecNumber evidence="1">3.1.4.52</ecNumber>
    </recommendedName>
</protein>
<dbReference type="GO" id="GO:0071111">
    <property type="term" value="F:cyclic-guanylate-specific phosphodiesterase activity"/>
    <property type="evidence" value="ECO:0007669"/>
    <property type="project" value="UniProtKB-EC"/>
</dbReference>
<dbReference type="NCBIfam" id="TIGR00254">
    <property type="entry name" value="GGDEF"/>
    <property type="match status" value="1"/>
</dbReference>
<keyword evidence="3" id="KW-0597">Phosphoprotein</keyword>
<evidence type="ECO:0000256" key="2">
    <source>
        <dbReference type="ARBA" id="ARBA00022636"/>
    </source>
</evidence>
<dbReference type="PROSITE" id="PS50887">
    <property type="entry name" value="GGDEF"/>
    <property type="match status" value="1"/>
</dbReference>
<dbReference type="AlphaFoldDB" id="A0AAU9C0N5"/>
<dbReference type="InterPro" id="IPR001789">
    <property type="entry name" value="Sig_transdc_resp-reg_receiver"/>
</dbReference>
<dbReference type="FunFam" id="3.20.20.450:FF:000001">
    <property type="entry name" value="Cyclic di-GMP phosphodiesterase yahA"/>
    <property type="match status" value="1"/>
</dbReference>
<dbReference type="Pfam" id="PF00072">
    <property type="entry name" value="Response_reg"/>
    <property type="match status" value="1"/>
</dbReference>
<accession>A0AAU9C0N5</accession>
<evidence type="ECO:0000259" key="6">
    <source>
        <dbReference type="PROSITE" id="PS50883"/>
    </source>
</evidence>